<comment type="pathway">
    <text evidence="2">Protein modification; protein glycosylation.</text>
</comment>
<feature type="chain" id="PRO_5047128297" description="N-acetylgalactosaminide beta-1,3-galactosyltransferase" evidence="13">
    <location>
        <begin position="25"/>
        <end position="499"/>
    </location>
</feature>
<keyword evidence="8" id="KW-0547">Nucleotide-binding</keyword>
<keyword evidence="5" id="KW-0328">Glycosyltransferase</keyword>
<dbReference type="Pfam" id="PF02434">
    <property type="entry name" value="Fringe"/>
    <property type="match status" value="1"/>
</dbReference>
<dbReference type="Gene3D" id="3.90.550.50">
    <property type="match status" value="1"/>
</dbReference>
<sequence length="499" mass="56958">MIFNRSLNLIFLSFISIVVLLITAKRLPQWEREGGHYHTGEFSQNVVVNSNGTATASPESASLGPTPVAIPTPSPGLQSLRPDHDPICDGFPDTSGILLVMKTGATEAFDKLPTQLITILRCLPDFLLFSDLDQHIAGYHVRDSLETVLNTAKDDNSDFNLYRQQKDCVIDQDMCSKTLDGAQDAGWNLDKYKNIHMAEKAHRLRPGYDWYFFVDADTYVCWPNLVQVLRKLDPSKPRYLGSPTIIGGYPFAHGGSGYVVSSAAMMEFAGQNPGIANKYDPKIKDVCCGDYMFAVSLNDTIGITVESLWPITNGEKPSMFPFGNRQWCHAVGTMHHMSSEEVSEFWEFERKRYTETQEPLLLKEVYHEYFEPKLIPVREDWDNYSDGWYYVDLDSPDHDWEDWRISRSTNEENKSELQKLAHLSPDDCARACDEHVDCFQWTHANECCGMKASFQLGRPVKRPQEDKERMISGWPVEKIERWIEEQGECEEVLWPDTLP</sequence>
<proteinExistence type="inferred from homology"/>
<evidence type="ECO:0000313" key="15">
    <source>
        <dbReference type="EMBL" id="KAK7735132.1"/>
    </source>
</evidence>
<evidence type="ECO:0000259" key="14">
    <source>
        <dbReference type="Pfam" id="PF02434"/>
    </source>
</evidence>
<evidence type="ECO:0000256" key="10">
    <source>
        <dbReference type="ARBA" id="ARBA00022989"/>
    </source>
</evidence>
<accession>A0ABR1PEW1</accession>
<evidence type="ECO:0000256" key="7">
    <source>
        <dbReference type="ARBA" id="ARBA00022692"/>
    </source>
</evidence>
<dbReference type="EC" id="2.4.1.122" evidence="4"/>
<keyword evidence="7" id="KW-0812">Transmembrane</keyword>
<dbReference type="PANTHER" id="PTHR23033">
    <property type="entry name" value="BETA1,3-GALACTOSYLTRANSFERASE"/>
    <property type="match status" value="1"/>
</dbReference>
<evidence type="ECO:0000256" key="13">
    <source>
        <dbReference type="SAM" id="SignalP"/>
    </source>
</evidence>
<dbReference type="InterPro" id="IPR003378">
    <property type="entry name" value="Fringe-like_glycosylTrfase"/>
</dbReference>
<keyword evidence="16" id="KW-1185">Reference proteome</keyword>
<feature type="signal peptide" evidence="13">
    <location>
        <begin position="1"/>
        <end position="24"/>
    </location>
</feature>
<evidence type="ECO:0000256" key="8">
    <source>
        <dbReference type="ARBA" id="ARBA00022741"/>
    </source>
</evidence>
<feature type="domain" description="Fringe-like glycosyltransferase" evidence="14">
    <location>
        <begin position="142"/>
        <end position="268"/>
    </location>
</feature>
<keyword evidence="11" id="KW-0472">Membrane</keyword>
<reference evidence="15 16" key="1">
    <citation type="submission" date="2024-02" db="EMBL/GenBank/DDBJ databases">
        <title>De novo assembly and annotation of 12 fungi associated with fruit tree decline syndrome in Ontario, Canada.</title>
        <authorList>
            <person name="Sulman M."/>
            <person name="Ellouze W."/>
            <person name="Ilyukhin E."/>
        </authorList>
    </citation>
    <scope>NUCLEOTIDE SEQUENCE [LARGE SCALE GENOMIC DNA]</scope>
    <source>
        <strain evidence="15 16">M169</strain>
    </source>
</reference>
<comment type="subcellular location">
    <subcellularLocation>
        <location evidence="1">Membrane</location>
        <topology evidence="1">Single-pass type II membrane protein</topology>
    </subcellularLocation>
</comment>
<evidence type="ECO:0000313" key="16">
    <source>
        <dbReference type="Proteomes" id="UP001430848"/>
    </source>
</evidence>
<evidence type="ECO:0000256" key="11">
    <source>
        <dbReference type="ARBA" id="ARBA00023136"/>
    </source>
</evidence>
<gene>
    <name evidence="15" type="ORF">SLS63_004120</name>
</gene>
<organism evidence="15 16">
    <name type="scientific">Diaporthe eres</name>
    <name type="common">Phomopsis oblonga</name>
    <dbReference type="NCBI Taxonomy" id="83184"/>
    <lineage>
        <taxon>Eukaryota</taxon>
        <taxon>Fungi</taxon>
        <taxon>Dikarya</taxon>
        <taxon>Ascomycota</taxon>
        <taxon>Pezizomycotina</taxon>
        <taxon>Sordariomycetes</taxon>
        <taxon>Sordariomycetidae</taxon>
        <taxon>Diaporthales</taxon>
        <taxon>Diaporthaceae</taxon>
        <taxon>Diaporthe</taxon>
        <taxon>Diaporthe eres species complex</taxon>
    </lineage>
</organism>
<protein>
    <recommendedName>
        <fullName evidence="4">N-acetylgalactosaminide beta-1,3-galactosyltransferase</fullName>
        <ecNumber evidence="4">2.4.1.122</ecNumber>
    </recommendedName>
</protein>
<name>A0ABR1PEW1_DIAER</name>
<dbReference type="Proteomes" id="UP001430848">
    <property type="component" value="Unassembled WGS sequence"/>
</dbReference>
<comment type="caution">
    <text evidence="15">The sequence shown here is derived from an EMBL/GenBank/DDBJ whole genome shotgun (WGS) entry which is preliminary data.</text>
</comment>
<dbReference type="PANTHER" id="PTHR23033:SF40">
    <property type="entry name" value="APPLE DOMAIN-CONTAINING PROTEIN"/>
    <property type="match status" value="1"/>
</dbReference>
<evidence type="ECO:0000256" key="9">
    <source>
        <dbReference type="ARBA" id="ARBA00022968"/>
    </source>
</evidence>
<dbReference type="EMBL" id="JAKNSF020000014">
    <property type="protein sequence ID" value="KAK7735132.1"/>
    <property type="molecule type" value="Genomic_DNA"/>
</dbReference>
<keyword evidence="10" id="KW-1133">Transmembrane helix</keyword>
<feature type="region of interest" description="Disordered" evidence="12">
    <location>
        <begin position="53"/>
        <end position="76"/>
    </location>
</feature>
<keyword evidence="9" id="KW-0735">Signal-anchor</keyword>
<evidence type="ECO:0000256" key="12">
    <source>
        <dbReference type="SAM" id="MobiDB-lite"/>
    </source>
</evidence>
<comment type="similarity">
    <text evidence="3">Belongs to the glycosyltransferase 31 family. Beta3-Gal-T subfamily.</text>
</comment>
<keyword evidence="13" id="KW-0732">Signal</keyword>
<evidence type="ECO:0000256" key="4">
    <source>
        <dbReference type="ARBA" id="ARBA00012557"/>
    </source>
</evidence>
<evidence type="ECO:0000256" key="3">
    <source>
        <dbReference type="ARBA" id="ARBA00006462"/>
    </source>
</evidence>
<keyword evidence="6" id="KW-0808">Transferase</keyword>
<evidence type="ECO:0000256" key="2">
    <source>
        <dbReference type="ARBA" id="ARBA00004922"/>
    </source>
</evidence>
<dbReference type="InterPro" id="IPR026050">
    <property type="entry name" value="C1GALT1/C1GALT1_chp1"/>
</dbReference>
<evidence type="ECO:0000256" key="6">
    <source>
        <dbReference type="ARBA" id="ARBA00022679"/>
    </source>
</evidence>
<evidence type="ECO:0000256" key="1">
    <source>
        <dbReference type="ARBA" id="ARBA00004606"/>
    </source>
</evidence>
<evidence type="ECO:0000256" key="5">
    <source>
        <dbReference type="ARBA" id="ARBA00022676"/>
    </source>
</evidence>